<evidence type="ECO:0000256" key="6">
    <source>
        <dbReference type="ARBA" id="ARBA00022840"/>
    </source>
</evidence>
<dbReference type="GO" id="GO:0004674">
    <property type="term" value="F:protein serine/threonine kinase activity"/>
    <property type="evidence" value="ECO:0007669"/>
    <property type="project" value="UniProtKB-KW"/>
</dbReference>
<feature type="domain" description="Protein kinase" evidence="11">
    <location>
        <begin position="386"/>
        <end position="651"/>
    </location>
</feature>
<sequence length="2315" mass="249615">MGASSAERQALMASSTGKRRRLQRPVGIWVLAISWGFCRHRSLCTTPALWHPLAGRSPLARRAAEMPGAACGWPSVSIQVVTYNRPDFLMQALVQVASQDYPGPIEVVVVDDSPHHCQQLIDSFVDRLNIRYRHLADRRYTIGEKRNLACGEAQTSGSDMICIWDDDDIFTVDRVRQQVSRMLARRAECSSIQVAFVAYLPKVVPGLAGDQAQLRRCRGLPLPFENSLCMRRAWVEKRPAFSNSSLGEGNVLFDGLNNWYSVAQPIPGDELPFLYIRTSASTAPDDALELYPVEGLLSPPLQLAGGTSASSARLDLGLLGLARAIRCRRFPALEGAAAAGAEKNPSKRSATPDEAVAGIAAAAAAAAANPSPGPVILQPGQVIQGYEIMKPLGKGKFSIVYMAKHLSDGLMCAMKKINIFDMMVPKQREKCMKEVKLLQSLDHPNIVKLLDSFIDQHELLIIVEWAEKGDLKRLIRKALANETRFMESEIWEYSRQLAGALDHMHAKRIMHRDLKPANIFVSLDGSLKLGDLGLGRFFSSQTLEAFSKVGTPLYMSPEVLHGAGYDMRSDVWSLGCMIYELSMLRSPFKSDQQLSLYDLFVRISKGDYPPLTETLSADFRRLVSQMLALDPTQRLDSSKVLEVCSAQTAGLAAAAKKEASGLQTAEKRLMRPSPLLVMDDIIEKLKLLECEEQLLRPCGFPMLHRCFFIQAVTLPGQLSQFHIMHTLLRWLLGMLRHRAQQRTQWAAADASAGPSPTSGGAQPPPSGSGVGAGDAAAGGATRPQVHLSTDLDGLPASTLIQEMVADLQQQGIQVSCGSTLAQLKRGFGEDVCIILNELINQELLGRDFHFERPSWGAANDQKPLDTLEEEVEEELVDSHLETSRGGANSHSDEEGGAPGEKPRSSQASGLEPVHEAPPVDMEAWRQELERARQALGAVGPEYRPGESCDWRAGIAAAARLRGEVASALAGLGPLSFAPSGSGSRPSAPSRPPTLPARRAVSLPEISVKERSQTKSSDPSRREISSSPWLAEALHTCSARWADELERIRQHEERLGGLLKAKTTSQCISDSLVGGGSSLLEEVARLQEQSAVEADRLAVLREAVDARSAELSALEQELDRGKLETQERHDSLDDPSGKLPQLRQALRRLQAEDRQLAVRVSCVQGDLLARRDGLNSLSHGPRILTWLPLTVLVQFLLEIVVKPLFLDMPIAALCKFSECNFRICVYAAHHCLLGTRNFRYQVSPPAIRQRGSEHVVGTPTRWLGCTIGFKVRGRVNILELISPPERFVGAVLWPLDRLPGGYIGPLLRERLRRIAHHGQPAANAKQLAWARSADNSTGQKLSGHVVQQIVKEIEGTKQPGGAEASSATGAAAGAAVASNPPGGNARLRGGVAPFGTAGKGDQMPSATLQPAAPPVLTQERPKLEEQKLEEQKPAEQKAKEQKPASQGVWASRGEASMFQRKGAAGCETSERRSGEKLRRPVQGAAVVDLGECCEKKCDVPEEWFDAYLDRTLTATSARSNCFETCCWHDQVRIRSVLVFPMISLHVIELWWKSVKEHSFNLQWFGGYGCLWLGVACVVGGQVDGAPSWACTRAEAQMAMEHADLQAIHEEVAQILIHTDSCGDQPGAICQAAVSQVEPAESGAVGQVEPAECGAVGQVEPAECGAVSQVEPAECGVAQKSACRPLIDESCSNIREAAAGDEEFIEEDALFLTLPVGGESALPTSLGASDSPIGAEGQYSPCLLRWSAQGIEIRPGERPRASTGPGQLLQQWFMPWEAIRSVEEICNDPSLQVVPTAERPPTSHPHGVRLSVSFCLGSDKDGAFSLCVATKTRDTVLSIVRSVQAGSHSLDVDINNDDNIHVEQPEVLPEAAAAMPALPSISPALAPAPLDLDALALTALCEPPLNPPHVLTAAPPTSSKLGIAGASGGCQFAAGLLESSVPTTNSPQNPPPTPHPAAAQYMTSGNGLTGIAGLADYKKEDLKMPDALHIPDVWLHMPPGCLGFHRCSLCVDKLGLSLKPLGLVPRRPTAAETQGNESPGGDSCSTLTGDSGQHFESMVMLPTEALCFPLSSVIDVAEEQGTSATDLDSDTRQQLKPQNGFAPPQGLGAREDSRVAGRAAAGPGSPPHLRSLSDQRPPVKLVLAFSDKEQAVQLISRLLDYKKYQLSVALATFLQTFAAVVQRETASEKSRHRQVEDGALLQRMQGQEAFPIVEPPPLPPRPAGLPPPSRLPRIVANEEGEVFWYMPRKQGPAAAAPQPQSGQPAGKVPGAAGDKDPDAFANDSVAVEMRVPSSPVPSPGRRDPQVSPPGSTRTVSV</sequence>
<keyword evidence="5" id="KW-0418">Kinase</keyword>
<comment type="caution">
    <text evidence="12">The sequence shown here is derived from an EMBL/GenBank/DDBJ whole genome shotgun (WGS) entry which is preliminary data.</text>
</comment>
<comment type="catalytic activity">
    <reaction evidence="7">
        <text>L-threonyl-[protein] + ATP = O-phospho-L-threonyl-[protein] + ADP + H(+)</text>
        <dbReference type="Rhea" id="RHEA:46608"/>
        <dbReference type="Rhea" id="RHEA-COMP:11060"/>
        <dbReference type="Rhea" id="RHEA-COMP:11605"/>
        <dbReference type="ChEBI" id="CHEBI:15378"/>
        <dbReference type="ChEBI" id="CHEBI:30013"/>
        <dbReference type="ChEBI" id="CHEBI:30616"/>
        <dbReference type="ChEBI" id="CHEBI:61977"/>
        <dbReference type="ChEBI" id="CHEBI:456216"/>
        <dbReference type="EC" id="2.7.11.1"/>
    </reaction>
</comment>
<dbReference type="SUPFAM" id="SSF56112">
    <property type="entry name" value="Protein kinase-like (PK-like)"/>
    <property type="match status" value="1"/>
</dbReference>
<dbReference type="SMART" id="SM00220">
    <property type="entry name" value="S_TKc"/>
    <property type="match status" value="1"/>
</dbReference>
<dbReference type="PANTHER" id="PTHR44899">
    <property type="entry name" value="CAMK FAMILY PROTEIN KINASE"/>
    <property type="match status" value="1"/>
</dbReference>
<feature type="compositionally biased region" description="Basic and acidic residues" evidence="10">
    <location>
        <begin position="1006"/>
        <end position="1023"/>
    </location>
</feature>
<feature type="compositionally biased region" description="Pro residues" evidence="10">
    <location>
        <begin position="2211"/>
        <end position="2228"/>
    </location>
</feature>
<dbReference type="InterPro" id="IPR008271">
    <property type="entry name" value="Ser/Thr_kinase_AS"/>
</dbReference>
<dbReference type="Pfam" id="PF00069">
    <property type="entry name" value="Pkinase"/>
    <property type="match status" value="1"/>
</dbReference>
<evidence type="ECO:0000256" key="2">
    <source>
        <dbReference type="ARBA" id="ARBA00022527"/>
    </source>
</evidence>
<proteinExistence type="predicted"/>
<evidence type="ECO:0000313" key="12">
    <source>
        <dbReference type="EMBL" id="CAE8645690.1"/>
    </source>
</evidence>
<gene>
    <name evidence="12" type="ORF">PGLA2088_LOCUS4127</name>
</gene>
<dbReference type="Gene3D" id="1.10.510.10">
    <property type="entry name" value="Transferase(Phosphotransferase) domain 1"/>
    <property type="match status" value="1"/>
</dbReference>
<dbReference type="Pfam" id="PF00535">
    <property type="entry name" value="Glycos_transf_2"/>
    <property type="match status" value="1"/>
</dbReference>
<dbReference type="InterPro" id="IPR000719">
    <property type="entry name" value="Prot_kinase_dom"/>
</dbReference>
<feature type="region of interest" description="Disordered" evidence="10">
    <location>
        <begin position="2248"/>
        <end position="2315"/>
    </location>
</feature>
<evidence type="ECO:0000256" key="7">
    <source>
        <dbReference type="ARBA" id="ARBA00047899"/>
    </source>
</evidence>
<dbReference type="FunFam" id="3.30.200.20:FF:000042">
    <property type="entry name" value="Aurora kinase A"/>
    <property type="match status" value="1"/>
</dbReference>
<feature type="region of interest" description="Disordered" evidence="10">
    <location>
        <begin position="745"/>
        <end position="788"/>
    </location>
</feature>
<dbReference type="InterPro" id="IPR011009">
    <property type="entry name" value="Kinase-like_dom_sf"/>
</dbReference>
<dbReference type="SUPFAM" id="SSF53448">
    <property type="entry name" value="Nucleotide-diphospho-sugar transferases"/>
    <property type="match status" value="1"/>
</dbReference>
<evidence type="ECO:0000256" key="9">
    <source>
        <dbReference type="PROSITE-ProRule" id="PRU10141"/>
    </source>
</evidence>
<dbReference type="Proteomes" id="UP000626109">
    <property type="component" value="Unassembled WGS sequence"/>
</dbReference>
<keyword evidence="6 9" id="KW-0067">ATP-binding</keyword>
<keyword evidence="3" id="KW-0808">Transferase</keyword>
<feature type="compositionally biased region" description="Polar residues" evidence="10">
    <location>
        <begin position="2029"/>
        <end position="2047"/>
    </location>
</feature>
<dbReference type="GO" id="GO:0005524">
    <property type="term" value="F:ATP binding"/>
    <property type="evidence" value="ECO:0007669"/>
    <property type="project" value="UniProtKB-UniRule"/>
</dbReference>
<comment type="catalytic activity">
    <reaction evidence="8">
        <text>L-seryl-[protein] + ATP = O-phospho-L-seryl-[protein] + ADP + H(+)</text>
        <dbReference type="Rhea" id="RHEA:17989"/>
        <dbReference type="Rhea" id="RHEA-COMP:9863"/>
        <dbReference type="Rhea" id="RHEA-COMP:11604"/>
        <dbReference type="ChEBI" id="CHEBI:15378"/>
        <dbReference type="ChEBI" id="CHEBI:29999"/>
        <dbReference type="ChEBI" id="CHEBI:30616"/>
        <dbReference type="ChEBI" id="CHEBI:83421"/>
        <dbReference type="ChEBI" id="CHEBI:456216"/>
        <dbReference type="EC" id="2.7.11.1"/>
    </reaction>
</comment>
<dbReference type="InterPro" id="IPR019530">
    <property type="entry name" value="Intra-flagellar_transport_57"/>
</dbReference>
<feature type="compositionally biased region" description="Low complexity" evidence="10">
    <location>
        <begin position="976"/>
        <end position="987"/>
    </location>
</feature>
<dbReference type="InterPro" id="IPR001173">
    <property type="entry name" value="Glyco_trans_2-like"/>
</dbReference>
<evidence type="ECO:0000313" key="13">
    <source>
        <dbReference type="Proteomes" id="UP000626109"/>
    </source>
</evidence>
<feature type="compositionally biased region" description="Low complexity" evidence="10">
    <location>
        <begin position="1372"/>
        <end position="1384"/>
    </location>
</feature>
<feature type="binding site" evidence="9">
    <location>
        <position position="415"/>
    </location>
    <ligand>
        <name>ATP</name>
        <dbReference type="ChEBI" id="CHEBI:30616"/>
    </ligand>
</feature>
<organism evidence="12 13">
    <name type="scientific">Polarella glacialis</name>
    <name type="common">Dinoflagellate</name>
    <dbReference type="NCBI Taxonomy" id="89957"/>
    <lineage>
        <taxon>Eukaryota</taxon>
        <taxon>Sar</taxon>
        <taxon>Alveolata</taxon>
        <taxon>Dinophyceae</taxon>
        <taxon>Suessiales</taxon>
        <taxon>Suessiaceae</taxon>
        <taxon>Polarella</taxon>
    </lineage>
</organism>
<dbReference type="PROSITE" id="PS00108">
    <property type="entry name" value="PROTEIN_KINASE_ST"/>
    <property type="match status" value="1"/>
</dbReference>
<name>A0A813I674_POLGL</name>
<evidence type="ECO:0000259" key="11">
    <source>
        <dbReference type="PROSITE" id="PS50011"/>
    </source>
</evidence>
<protein>
    <recommendedName>
        <fullName evidence="1">non-specific serine/threonine protein kinase</fullName>
        <ecNumber evidence="1">2.7.11.1</ecNumber>
    </recommendedName>
</protein>
<feature type="region of interest" description="Disordered" evidence="10">
    <location>
        <begin position="2079"/>
        <end position="2132"/>
    </location>
</feature>
<feature type="compositionally biased region" description="Polar residues" evidence="10">
    <location>
        <begin position="2079"/>
        <end position="2095"/>
    </location>
</feature>
<accession>A0A813I674</accession>
<dbReference type="EMBL" id="CAJNNW010003724">
    <property type="protein sequence ID" value="CAE8645690.1"/>
    <property type="molecule type" value="Genomic_DNA"/>
</dbReference>
<evidence type="ECO:0000256" key="5">
    <source>
        <dbReference type="ARBA" id="ARBA00022777"/>
    </source>
</evidence>
<feature type="compositionally biased region" description="Low complexity" evidence="10">
    <location>
        <begin position="746"/>
        <end position="761"/>
    </location>
</feature>
<evidence type="ECO:0000256" key="3">
    <source>
        <dbReference type="ARBA" id="ARBA00022679"/>
    </source>
</evidence>
<feature type="compositionally biased region" description="Polar residues" evidence="10">
    <location>
        <begin position="2306"/>
        <end position="2315"/>
    </location>
</feature>
<evidence type="ECO:0000256" key="1">
    <source>
        <dbReference type="ARBA" id="ARBA00012513"/>
    </source>
</evidence>
<feature type="region of interest" description="Disordered" evidence="10">
    <location>
        <begin position="2026"/>
        <end position="2047"/>
    </location>
</feature>
<feature type="region of interest" description="Disordered" evidence="10">
    <location>
        <begin position="2209"/>
        <end position="2230"/>
    </location>
</feature>
<dbReference type="PROSITE" id="PS00107">
    <property type="entry name" value="PROTEIN_KINASE_ATP"/>
    <property type="match status" value="1"/>
</dbReference>
<dbReference type="InterPro" id="IPR051131">
    <property type="entry name" value="NEK_Ser/Thr_kinase_NIMA"/>
</dbReference>
<dbReference type="PROSITE" id="PS50011">
    <property type="entry name" value="PROTEIN_KINASE_DOM"/>
    <property type="match status" value="1"/>
</dbReference>
<evidence type="ECO:0000256" key="8">
    <source>
        <dbReference type="ARBA" id="ARBA00048679"/>
    </source>
</evidence>
<dbReference type="EC" id="2.7.11.1" evidence="1"/>
<feature type="region of interest" description="Disordered" evidence="10">
    <location>
        <begin position="1372"/>
        <end position="1453"/>
    </location>
</feature>
<dbReference type="Pfam" id="PF10498">
    <property type="entry name" value="IFT57"/>
    <property type="match status" value="1"/>
</dbReference>
<keyword evidence="4 9" id="KW-0547">Nucleotide-binding</keyword>
<dbReference type="InterPro" id="IPR029044">
    <property type="entry name" value="Nucleotide-diphossugar_trans"/>
</dbReference>
<feature type="region of interest" description="Disordered" evidence="10">
    <location>
        <begin position="976"/>
        <end position="1024"/>
    </location>
</feature>
<feature type="compositionally biased region" description="Basic and acidic residues" evidence="10">
    <location>
        <begin position="1418"/>
        <end position="1441"/>
    </location>
</feature>
<reference evidence="12" key="1">
    <citation type="submission" date="2021-02" db="EMBL/GenBank/DDBJ databases">
        <authorList>
            <person name="Dougan E. K."/>
            <person name="Rhodes N."/>
            <person name="Thang M."/>
            <person name="Chan C."/>
        </authorList>
    </citation>
    <scope>NUCLEOTIDE SEQUENCE</scope>
</reference>
<evidence type="ECO:0000256" key="4">
    <source>
        <dbReference type="ARBA" id="ARBA00022741"/>
    </source>
</evidence>
<feature type="region of interest" description="Disordered" evidence="10">
    <location>
        <begin position="868"/>
        <end position="917"/>
    </location>
</feature>
<dbReference type="CDD" id="cd00761">
    <property type="entry name" value="Glyco_tranf_GTA_type"/>
    <property type="match status" value="1"/>
</dbReference>
<dbReference type="InterPro" id="IPR017441">
    <property type="entry name" value="Protein_kinase_ATP_BS"/>
</dbReference>
<evidence type="ECO:0000256" key="10">
    <source>
        <dbReference type="SAM" id="MobiDB-lite"/>
    </source>
</evidence>
<dbReference type="Gene3D" id="3.90.550.10">
    <property type="entry name" value="Spore Coat Polysaccharide Biosynthesis Protein SpsA, Chain A"/>
    <property type="match status" value="1"/>
</dbReference>
<feature type="compositionally biased region" description="Low complexity" evidence="10">
    <location>
        <begin position="2248"/>
        <end position="2264"/>
    </location>
</feature>
<dbReference type="PANTHER" id="PTHR44899:SF3">
    <property type="entry name" value="SERINE_THREONINE-PROTEIN KINASE NEK1"/>
    <property type="match status" value="1"/>
</dbReference>
<keyword evidence="2" id="KW-0723">Serine/threonine-protein kinase</keyword>